<dbReference type="KEGG" id="sro:Sros_4522"/>
<gene>
    <name evidence="3" type="ordered locus">Sros_4522</name>
</gene>
<keyword evidence="4" id="KW-1185">Reference proteome</keyword>
<dbReference type="Proteomes" id="UP000002029">
    <property type="component" value="Chromosome"/>
</dbReference>
<reference evidence="3 4" key="1">
    <citation type="journal article" date="2010" name="Stand. Genomic Sci.">
        <title>Complete genome sequence of Streptosporangium roseum type strain (NI 9100).</title>
        <authorList>
            <person name="Nolan M."/>
            <person name="Sikorski J."/>
            <person name="Jando M."/>
            <person name="Lucas S."/>
            <person name="Lapidus A."/>
            <person name="Glavina Del Rio T."/>
            <person name="Chen F."/>
            <person name="Tice H."/>
            <person name="Pitluck S."/>
            <person name="Cheng J.F."/>
            <person name="Chertkov O."/>
            <person name="Sims D."/>
            <person name="Meincke L."/>
            <person name="Brettin T."/>
            <person name="Han C."/>
            <person name="Detter J.C."/>
            <person name="Bruce D."/>
            <person name="Goodwin L."/>
            <person name="Land M."/>
            <person name="Hauser L."/>
            <person name="Chang Y.J."/>
            <person name="Jeffries C.D."/>
            <person name="Ivanova N."/>
            <person name="Mavromatis K."/>
            <person name="Mikhailova N."/>
            <person name="Chen A."/>
            <person name="Palaniappan K."/>
            <person name="Chain P."/>
            <person name="Rohde M."/>
            <person name="Goker M."/>
            <person name="Bristow J."/>
            <person name="Eisen J.A."/>
            <person name="Markowitz V."/>
            <person name="Hugenholtz P."/>
            <person name="Kyrpides N.C."/>
            <person name="Klenk H.P."/>
        </authorList>
    </citation>
    <scope>NUCLEOTIDE SEQUENCE [LARGE SCALE GENOMIC DNA]</scope>
    <source>
        <strain evidence="4">ATCC 12428 / DSM 43021 / JCM 3005 / NI 9100</strain>
    </source>
</reference>
<dbReference type="CDD" id="cd05233">
    <property type="entry name" value="SDR_c"/>
    <property type="match status" value="1"/>
</dbReference>
<dbReference type="Gene3D" id="3.40.50.720">
    <property type="entry name" value="NAD(P)-binding Rossmann-like Domain"/>
    <property type="match status" value="1"/>
</dbReference>
<dbReference type="GO" id="GO:0016491">
    <property type="term" value="F:oxidoreductase activity"/>
    <property type="evidence" value="ECO:0007669"/>
    <property type="project" value="UniProtKB-KW"/>
</dbReference>
<dbReference type="InterPro" id="IPR036291">
    <property type="entry name" value="NAD(P)-bd_dom_sf"/>
</dbReference>
<dbReference type="PANTHER" id="PTHR24321">
    <property type="entry name" value="DEHYDROGENASES, SHORT CHAIN"/>
    <property type="match status" value="1"/>
</dbReference>
<name>D2B1T5_STRRD</name>
<evidence type="ECO:0000313" key="3">
    <source>
        <dbReference type="EMBL" id="ACZ87387.1"/>
    </source>
</evidence>
<evidence type="ECO:0000256" key="2">
    <source>
        <dbReference type="ARBA" id="ARBA00023002"/>
    </source>
</evidence>
<dbReference type="FunFam" id="3.40.50.720:FF:000084">
    <property type="entry name" value="Short-chain dehydrogenase reductase"/>
    <property type="match status" value="1"/>
</dbReference>
<organism evidence="3 4">
    <name type="scientific">Streptosporangium roseum (strain ATCC 12428 / DSM 43021 / JCM 3005 / KCTC 9067 / NCIMB 10171 / NRRL 2505 / NI 9100)</name>
    <dbReference type="NCBI Taxonomy" id="479432"/>
    <lineage>
        <taxon>Bacteria</taxon>
        <taxon>Bacillati</taxon>
        <taxon>Actinomycetota</taxon>
        <taxon>Actinomycetes</taxon>
        <taxon>Streptosporangiales</taxon>
        <taxon>Streptosporangiaceae</taxon>
        <taxon>Streptosporangium</taxon>
    </lineage>
</organism>
<accession>D2B1T5</accession>
<keyword evidence="2" id="KW-0560">Oxidoreductase</keyword>
<dbReference type="PANTHER" id="PTHR24321:SF8">
    <property type="entry name" value="ESTRADIOL 17-BETA-DEHYDROGENASE 8-RELATED"/>
    <property type="match status" value="1"/>
</dbReference>
<sequence length="255" mass="26130">MSAAGTRVAVVTGGAGTLGAAIGARLASDGFEVTLFDIDGEAVAAAARRLSELTGREVAGWRVDVGDAGAVHDAVSRITGRGGRLDCLVNNAAVNLRGALAGQAPQDWDAMMSVNVRGPMLLCQAALPWWRRNGWGRVINLGSRTWLGGGPTGYVTSKAAVVGLTRTLAVELGPLGVTVNAVAPSMVATPFTRGGRSDAEFDGFMRRHLAMTPLGRLARPEDVADAVAFLAGDQAGFITGEVLHVCGGAQLAPSA</sequence>
<dbReference type="HOGENOM" id="CLU_010194_2_10_11"/>
<dbReference type="InterPro" id="IPR002347">
    <property type="entry name" value="SDR_fam"/>
</dbReference>
<comment type="similarity">
    <text evidence="1">Belongs to the short-chain dehydrogenases/reductases (SDR) family.</text>
</comment>
<dbReference type="STRING" id="479432.Sros_4522"/>
<dbReference type="SUPFAM" id="SSF51735">
    <property type="entry name" value="NAD(P)-binding Rossmann-fold domains"/>
    <property type="match status" value="1"/>
</dbReference>
<dbReference type="PRINTS" id="PR00080">
    <property type="entry name" value="SDRFAMILY"/>
</dbReference>
<dbReference type="Pfam" id="PF13561">
    <property type="entry name" value="adh_short_C2"/>
    <property type="match status" value="1"/>
</dbReference>
<protein>
    <submittedName>
        <fullName evidence="3">Short-chain dehydrogenase/reductase SDR</fullName>
    </submittedName>
</protein>
<dbReference type="AlphaFoldDB" id="D2B1T5"/>
<proteinExistence type="inferred from homology"/>
<dbReference type="RefSeq" id="WP_012891129.1">
    <property type="nucleotide sequence ID" value="NC_013595.1"/>
</dbReference>
<dbReference type="EMBL" id="CP001814">
    <property type="protein sequence ID" value="ACZ87387.1"/>
    <property type="molecule type" value="Genomic_DNA"/>
</dbReference>
<evidence type="ECO:0000256" key="1">
    <source>
        <dbReference type="ARBA" id="ARBA00006484"/>
    </source>
</evidence>
<evidence type="ECO:0000313" key="4">
    <source>
        <dbReference type="Proteomes" id="UP000002029"/>
    </source>
</evidence>
<dbReference type="PRINTS" id="PR00081">
    <property type="entry name" value="GDHRDH"/>
</dbReference>
<dbReference type="OrthoDB" id="7064009at2"/>
<dbReference type="eggNOG" id="COG1028">
    <property type="taxonomic scope" value="Bacteria"/>
</dbReference>